<dbReference type="EMBL" id="KN834764">
    <property type="protein sequence ID" value="KIK63410.1"/>
    <property type="molecule type" value="Genomic_DNA"/>
</dbReference>
<keyword evidence="3" id="KW-1185">Reference proteome</keyword>
<evidence type="ECO:0000256" key="1">
    <source>
        <dbReference type="SAM" id="MobiDB-lite"/>
    </source>
</evidence>
<dbReference type="AlphaFoldDB" id="A0A0D0BHE6"/>
<evidence type="ECO:0000313" key="2">
    <source>
        <dbReference type="EMBL" id="KIK63410.1"/>
    </source>
</evidence>
<sequence>MKKRAAAGDRELHQSTDKVPPEPHSDIAFLRSEINAASFSSRSLPYVPTLDHGDLFPNNRLSKSNLLSVSCGDGQSSTSALPMYSSVESRLKFSSTADRNFQPNTSLRGTSIRDHQMSRAYCTAPPIVPNVDLLSDVVGRQVHNTAATITWPCGWRTIVPTGMENGINVLEPDAERVRWMADPRNAVPRERSNVKYLHKAAYKKNNGALIDDIRKLNAQNYVVVVSGGVDDHGKKFECYEDIKTEYSLGINKSLDLQYHNLIKWAKHEPTGYHTAMTVLSFVDNVNNPDVVGMILDIPVCKQAIPEPYNLVDDSAKAFHQTRSNKNLKTVGLNVTFHMDSLFAPTWALLHHAGAFTNVHQDAEGFSVAGQVLGDRDNPQPKMWGIMSFKDPSVAAQSHEKIAQRISELCEYRNLAQENDQTGGCWDDEIWKECEVDIVYLQPGDIFFQPPGALHLVYTPTACVASGGHFYSYDSMHLTEWTRRIQHYKSDTITNQSPLCVKELLNLMMIDFPSKDGQAAFCKMVLADEQYVFQGRQRKRLQNKLDRRAEDIAFVVARCCLDVEPECDDEDIVGALDDILKNGDYQDPGKPFTLGTEVYAAVEELAINVWDVYKKNGKKSSSK</sequence>
<dbReference type="OrthoDB" id="2635829at2759"/>
<dbReference type="Gene3D" id="2.60.120.650">
    <property type="entry name" value="Cupin"/>
    <property type="match status" value="1"/>
</dbReference>
<dbReference type="HOGENOM" id="CLU_446913_0_0_1"/>
<dbReference type="Proteomes" id="UP000053593">
    <property type="component" value="Unassembled WGS sequence"/>
</dbReference>
<dbReference type="SUPFAM" id="SSF51197">
    <property type="entry name" value="Clavaminate synthase-like"/>
    <property type="match status" value="1"/>
</dbReference>
<accession>A0A0D0BHE6</accession>
<gene>
    <name evidence="2" type="ORF">GYMLUDRAFT_241893</name>
</gene>
<evidence type="ECO:0000313" key="3">
    <source>
        <dbReference type="Proteomes" id="UP000053593"/>
    </source>
</evidence>
<feature type="region of interest" description="Disordered" evidence="1">
    <location>
        <begin position="1"/>
        <end position="24"/>
    </location>
</feature>
<name>A0A0D0BHE6_9AGAR</name>
<proteinExistence type="predicted"/>
<organism evidence="2 3">
    <name type="scientific">Collybiopsis luxurians FD-317 M1</name>
    <dbReference type="NCBI Taxonomy" id="944289"/>
    <lineage>
        <taxon>Eukaryota</taxon>
        <taxon>Fungi</taxon>
        <taxon>Dikarya</taxon>
        <taxon>Basidiomycota</taxon>
        <taxon>Agaricomycotina</taxon>
        <taxon>Agaricomycetes</taxon>
        <taxon>Agaricomycetidae</taxon>
        <taxon>Agaricales</taxon>
        <taxon>Marasmiineae</taxon>
        <taxon>Omphalotaceae</taxon>
        <taxon>Collybiopsis</taxon>
        <taxon>Collybiopsis luxurians</taxon>
    </lineage>
</organism>
<reference evidence="2 3" key="1">
    <citation type="submission" date="2014-04" db="EMBL/GenBank/DDBJ databases">
        <title>Evolutionary Origins and Diversification of the Mycorrhizal Mutualists.</title>
        <authorList>
            <consortium name="DOE Joint Genome Institute"/>
            <consortium name="Mycorrhizal Genomics Consortium"/>
            <person name="Kohler A."/>
            <person name="Kuo A."/>
            <person name="Nagy L.G."/>
            <person name="Floudas D."/>
            <person name="Copeland A."/>
            <person name="Barry K.W."/>
            <person name="Cichocki N."/>
            <person name="Veneault-Fourrey C."/>
            <person name="LaButti K."/>
            <person name="Lindquist E.A."/>
            <person name="Lipzen A."/>
            <person name="Lundell T."/>
            <person name="Morin E."/>
            <person name="Murat C."/>
            <person name="Riley R."/>
            <person name="Ohm R."/>
            <person name="Sun H."/>
            <person name="Tunlid A."/>
            <person name="Henrissat B."/>
            <person name="Grigoriev I.V."/>
            <person name="Hibbett D.S."/>
            <person name="Martin F."/>
        </authorList>
    </citation>
    <scope>NUCLEOTIDE SEQUENCE [LARGE SCALE GENOMIC DNA]</scope>
    <source>
        <strain evidence="2 3">FD-317 M1</strain>
    </source>
</reference>
<protein>
    <submittedName>
        <fullName evidence="2">Unplaced genomic scaffold GYMLUscaffold_16, whole genome shotgun sequence</fullName>
    </submittedName>
</protein>